<feature type="domain" description="MotA/TolQ/ExbB proton channel" evidence="10">
    <location>
        <begin position="103"/>
        <end position="220"/>
    </location>
</feature>
<evidence type="ECO:0000256" key="6">
    <source>
        <dbReference type="ARBA" id="ARBA00022779"/>
    </source>
</evidence>
<keyword evidence="5 9" id="KW-0812">Transmembrane</keyword>
<accession>A0A1V1PBS3</accession>
<dbReference type="InterPro" id="IPR000540">
    <property type="entry name" value="Flag_MotA_CS"/>
</dbReference>
<gene>
    <name evidence="11" type="ORF">OMM_01860</name>
</gene>
<protein>
    <submittedName>
        <fullName evidence="11">Chemotaxis protein MotA</fullName>
    </submittedName>
</protein>
<dbReference type="AlphaFoldDB" id="A0A1V1PBS3"/>
<comment type="caution">
    <text evidence="11">The sequence shown here is derived from an EMBL/GenBank/DDBJ whole genome shotgun (WGS) entry which is preliminary data.</text>
</comment>
<keyword evidence="4" id="KW-1003">Cell membrane</keyword>
<dbReference type="Pfam" id="PF01618">
    <property type="entry name" value="MotA_ExbB"/>
    <property type="match status" value="1"/>
</dbReference>
<dbReference type="PROSITE" id="PS01307">
    <property type="entry name" value="MOTA"/>
    <property type="match status" value="1"/>
</dbReference>
<dbReference type="GO" id="GO:0006935">
    <property type="term" value="P:chemotaxis"/>
    <property type="evidence" value="ECO:0007669"/>
    <property type="project" value="InterPro"/>
</dbReference>
<evidence type="ECO:0000256" key="1">
    <source>
        <dbReference type="ARBA" id="ARBA00004651"/>
    </source>
</evidence>
<evidence type="ECO:0000256" key="9">
    <source>
        <dbReference type="SAM" id="Phobius"/>
    </source>
</evidence>
<dbReference type="GO" id="GO:0071978">
    <property type="term" value="P:bacterial-type flagellum-dependent swarming motility"/>
    <property type="evidence" value="ECO:0007669"/>
    <property type="project" value="InterPro"/>
</dbReference>
<evidence type="ECO:0000256" key="4">
    <source>
        <dbReference type="ARBA" id="ARBA00022475"/>
    </source>
</evidence>
<proteinExistence type="inferred from homology"/>
<evidence type="ECO:0000313" key="11">
    <source>
        <dbReference type="EMBL" id="ETR72248.1"/>
    </source>
</evidence>
<dbReference type="PANTHER" id="PTHR30433:SF2">
    <property type="entry name" value="MOTILITY PROTEIN A"/>
    <property type="match status" value="1"/>
</dbReference>
<evidence type="ECO:0000313" key="12">
    <source>
        <dbReference type="Proteomes" id="UP000189670"/>
    </source>
</evidence>
<dbReference type="EMBL" id="ATBP01000167">
    <property type="protein sequence ID" value="ETR72248.1"/>
    <property type="molecule type" value="Genomic_DNA"/>
</dbReference>
<evidence type="ECO:0000256" key="7">
    <source>
        <dbReference type="ARBA" id="ARBA00022989"/>
    </source>
</evidence>
<evidence type="ECO:0000259" key="10">
    <source>
        <dbReference type="Pfam" id="PF01618"/>
    </source>
</evidence>
<name>A0A1V1PBS3_9BACT</name>
<dbReference type="InterPro" id="IPR047055">
    <property type="entry name" value="MotA-like"/>
</dbReference>
<feature type="transmembrane region" description="Helical" evidence="9">
    <location>
        <begin position="150"/>
        <end position="170"/>
    </location>
</feature>
<evidence type="ECO:0000256" key="2">
    <source>
        <dbReference type="ARBA" id="ARBA00008038"/>
    </source>
</evidence>
<dbReference type="InterPro" id="IPR002898">
    <property type="entry name" value="MotA_ExbB_proton_chnl"/>
</dbReference>
<dbReference type="PANTHER" id="PTHR30433">
    <property type="entry name" value="CHEMOTAXIS PROTEIN MOTA"/>
    <property type="match status" value="1"/>
</dbReference>
<reference evidence="12" key="1">
    <citation type="submission" date="2012-11" db="EMBL/GenBank/DDBJ databases">
        <authorList>
            <person name="Lucero-Rivera Y.E."/>
            <person name="Tovar-Ramirez D."/>
        </authorList>
    </citation>
    <scope>NUCLEOTIDE SEQUENCE [LARGE SCALE GENOMIC DNA]</scope>
    <source>
        <strain evidence="12">Araruama</strain>
    </source>
</reference>
<keyword evidence="3" id="KW-0813">Transport</keyword>
<sequence>MNIATLVGLVLGLGILIGSAYTSSGGDLMRFIDIPGVCIVLGGTFAATFICYPLKNVIGVFGTFLQAMQADELPVVNYINSVVKLAKTATQKGQIQLEKELTQIDNFFLQGAIQMLVDGYSKDEINSILDTRIENIYEQQMNGVEILKQMAGFCPGFGIIGTLIGLINMLSAMGTDMSALGGAMAVALLTTLYGVFFANIFFVPFAVKVEGRLKERITLMKVIRDGILFIKDKTPSSIVQDKLKAYTAPDNWTSIKEGEGEG</sequence>
<evidence type="ECO:0000256" key="8">
    <source>
        <dbReference type="ARBA" id="ARBA00023136"/>
    </source>
</evidence>
<feature type="transmembrane region" description="Helical" evidence="9">
    <location>
        <begin position="182"/>
        <end position="207"/>
    </location>
</feature>
<comment type="subcellular location">
    <subcellularLocation>
        <location evidence="1">Cell membrane</location>
        <topology evidence="1">Multi-pass membrane protein</topology>
    </subcellularLocation>
</comment>
<dbReference type="GO" id="GO:0005886">
    <property type="term" value="C:plasma membrane"/>
    <property type="evidence" value="ECO:0007669"/>
    <property type="project" value="UniProtKB-SubCell"/>
</dbReference>
<feature type="transmembrane region" description="Helical" evidence="9">
    <location>
        <begin position="32"/>
        <end position="52"/>
    </location>
</feature>
<comment type="similarity">
    <text evidence="2">Belongs to the MotA family.</text>
</comment>
<evidence type="ECO:0000256" key="5">
    <source>
        <dbReference type="ARBA" id="ARBA00022692"/>
    </source>
</evidence>
<organism evidence="11 12">
    <name type="scientific">Candidatus Magnetoglobus multicellularis str. Araruama</name>
    <dbReference type="NCBI Taxonomy" id="890399"/>
    <lineage>
        <taxon>Bacteria</taxon>
        <taxon>Pseudomonadati</taxon>
        <taxon>Thermodesulfobacteriota</taxon>
        <taxon>Desulfobacteria</taxon>
        <taxon>Desulfobacterales</taxon>
        <taxon>Desulfobacteraceae</taxon>
        <taxon>Candidatus Magnetoglobus</taxon>
    </lineage>
</organism>
<keyword evidence="7 9" id="KW-1133">Transmembrane helix</keyword>
<dbReference type="Proteomes" id="UP000189670">
    <property type="component" value="Unassembled WGS sequence"/>
</dbReference>
<keyword evidence="8 9" id="KW-0472">Membrane</keyword>
<keyword evidence="6" id="KW-0283">Flagellar rotation</keyword>
<evidence type="ECO:0000256" key="3">
    <source>
        <dbReference type="ARBA" id="ARBA00022448"/>
    </source>
</evidence>